<dbReference type="GO" id="GO:0043123">
    <property type="term" value="P:positive regulation of canonical NF-kappaB signal transduction"/>
    <property type="evidence" value="ECO:0007669"/>
    <property type="project" value="TreeGrafter"/>
</dbReference>
<dbReference type="InterPro" id="IPR011029">
    <property type="entry name" value="DEATH-like_dom_sf"/>
</dbReference>
<feature type="compositionally biased region" description="Polar residues" evidence="1">
    <location>
        <begin position="455"/>
        <end position="470"/>
    </location>
</feature>
<feature type="compositionally biased region" description="Low complexity" evidence="1">
    <location>
        <begin position="310"/>
        <end position="324"/>
    </location>
</feature>
<dbReference type="SUPFAM" id="SSF47986">
    <property type="entry name" value="DEATH domain"/>
    <property type="match status" value="1"/>
</dbReference>
<evidence type="ECO:0000313" key="3">
    <source>
        <dbReference type="EMBL" id="OWF50536.1"/>
    </source>
</evidence>
<dbReference type="EMBL" id="NEDP02002573">
    <property type="protein sequence ID" value="OWF50536.1"/>
    <property type="molecule type" value="Genomic_DNA"/>
</dbReference>
<dbReference type="STRING" id="6573.A0A210QP78"/>
<dbReference type="Proteomes" id="UP000242188">
    <property type="component" value="Unassembled WGS sequence"/>
</dbReference>
<dbReference type="AlphaFoldDB" id="A0A210QP78"/>
<reference evidence="3 4" key="1">
    <citation type="journal article" date="2017" name="Nat. Ecol. Evol.">
        <title>Scallop genome provides insights into evolution of bilaterian karyotype and development.</title>
        <authorList>
            <person name="Wang S."/>
            <person name="Zhang J."/>
            <person name="Jiao W."/>
            <person name="Li J."/>
            <person name="Xun X."/>
            <person name="Sun Y."/>
            <person name="Guo X."/>
            <person name="Huan P."/>
            <person name="Dong B."/>
            <person name="Zhang L."/>
            <person name="Hu X."/>
            <person name="Sun X."/>
            <person name="Wang J."/>
            <person name="Zhao C."/>
            <person name="Wang Y."/>
            <person name="Wang D."/>
            <person name="Huang X."/>
            <person name="Wang R."/>
            <person name="Lv J."/>
            <person name="Li Y."/>
            <person name="Zhang Z."/>
            <person name="Liu B."/>
            <person name="Lu W."/>
            <person name="Hui Y."/>
            <person name="Liang J."/>
            <person name="Zhou Z."/>
            <person name="Hou R."/>
            <person name="Li X."/>
            <person name="Liu Y."/>
            <person name="Li H."/>
            <person name="Ning X."/>
            <person name="Lin Y."/>
            <person name="Zhao L."/>
            <person name="Xing Q."/>
            <person name="Dou J."/>
            <person name="Li Y."/>
            <person name="Mao J."/>
            <person name="Guo H."/>
            <person name="Dou H."/>
            <person name="Li T."/>
            <person name="Mu C."/>
            <person name="Jiang W."/>
            <person name="Fu Q."/>
            <person name="Fu X."/>
            <person name="Miao Y."/>
            <person name="Liu J."/>
            <person name="Yu Q."/>
            <person name="Li R."/>
            <person name="Liao H."/>
            <person name="Li X."/>
            <person name="Kong Y."/>
            <person name="Jiang Z."/>
            <person name="Chourrout D."/>
            <person name="Li R."/>
            <person name="Bao Z."/>
        </authorList>
    </citation>
    <scope>NUCLEOTIDE SEQUENCE [LARGE SCALE GENOMIC DNA]</scope>
    <source>
        <strain evidence="3 4">PY_sf001</strain>
    </source>
</reference>
<dbReference type="InterPro" id="IPR013568">
    <property type="entry name" value="SEFIR_dom"/>
</dbReference>
<dbReference type="OrthoDB" id="6144873at2759"/>
<proteinExistence type="predicted"/>
<dbReference type="InterPro" id="IPR053047">
    <property type="entry name" value="E3_ubiq_ligase_TRAF3IP2"/>
</dbReference>
<evidence type="ECO:0000256" key="1">
    <source>
        <dbReference type="SAM" id="MobiDB-lite"/>
    </source>
</evidence>
<sequence length="715" mass="81423">MEKKDKFRGIPLIHLPVAQQIRLANRLDQDDGSGKDYFVFAQTLEKMCGFKFGIAEYNALKVLRSVPHASPTLLLFNRYYIPNPNITLELVYMVLQEMELEDCTAVLEESFPEIEQRYKSGECRPFDGNLNGQNEHRCRCESCRQHDSTECRTFSSANTLHHCHLPNSNGKTARTTCRSQREPLEFSSLHCPVSNTSSEHPRHQSLHPNLESVARPPFAFPPVHHSQQNNHQAVHQNEYSMLLHNQDTLNIRQRNTPSQGGQNWIRRGPQMSTSTLQLPFYQGSSLKTPVTQAYTQPGPETGAIPKQLREYSSYPDDSPLSPLEKQNRADSRQGLHRRNSSPHNYPSAKCQNEALTLQNNPKEYNRHPSHVNDLGKDNVKQFWPDSTNQCTCRTDVRVQLSAVAPSRYQNGGISSPIPYTQHEFLPPSPIDSEDDESEQTKLLEVVGSFPSHCTCPSQNSVANSRQSSTKSDAERRYSNPQESWSSSNNCSEVLRVKRSSSDEELKRNDLSPRGSVIPHNNPRQIKLFLTFADDSERHLEEVLTLGSQLKDIGFIVKCDMFNQTIQKLISQPNTNENRSSMQQFFSNTNDWLDYQVQNADYLVFCISPRYYQYVRPQEQIYGSGNIPANSVRSAHVAAGGAQPNNCHLHTKYIYNQACSEHFNALTQNKRFYPVLFPNSGATQYHIPNIFKSTLIFNYPDPNSSLLTFLANRLNQ</sequence>
<accession>A0A210QP78</accession>
<keyword evidence="4" id="KW-1185">Reference proteome</keyword>
<feature type="compositionally biased region" description="Basic and acidic residues" evidence="1">
    <location>
        <begin position="499"/>
        <end position="510"/>
    </location>
</feature>
<evidence type="ECO:0000259" key="2">
    <source>
        <dbReference type="Pfam" id="PF08357"/>
    </source>
</evidence>
<feature type="region of interest" description="Disordered" evidence="1">
    <location>
        <begin position="310"/>
        <end position="349"/>
    </location>
</feature>
<protein>
    <recommendedName>
        <fullName evidence="2">SEFIR domain-containing protein</fullName>
    </recommendedName>
</protein>
<dbReference type="GO" id="GO:0006959">
    <property type="term" value="P:humoral immune response"/>
    <property type="evidence" value="ECO:0007669"/>
    <property type="project" value="TreeGrafter"/>
</dbReference>
<dbReference type="PANTHER" id="PTHR34257">
    <property type="entry name" value="ADAPTER PROTEIN CIKS"/>
    <property type="match status" value="1"/>
</dbReference>
<dbReference type="PANTHER" id="PTHR34257:SF2">
    <property type="entry name" value="E3 UBIQUITIN LIGASE TRAF3IP2"/>
    <property type="match status" value="1"/>
</dbReference>
<comment type="caution">
    <text evidence="3">The sequence shown here is derived from an EMBL/GenBank/DDBJ whole genome shotgun (WGS) entry which is preliminary data.</text>
</comment>
<feature type="region of interest" description="Disordered" evidence="1">
    <location>
        <begin position="407"/>
        <end position="439"/>
    </location>
</feature>
<evidence type="ECO:0000313" key="4">
    <source>
        <dbReference type="Proteomes" id="UP000242188"/>
    </source>
</evidence>
<dbReference type="Pfam" id="PF08357">
    <property type="entry name" value="SEFIR"/>
    <property type="match status" value="1"/>
</dbReference>
<name>A0A210QP78_MIZYE</name>
<feature type="domain" description="SEFIR" evidence="2">
    <location>
        <begin position="526"/>
        <end position="709"/>
    </location>
</feature>
<organism evidence="3 4">
    <name type="scientific">Mizuhopecten yessoensis</name>
    <name type="common">Japanese scallop</name>
    <name type="synonym">Patinopecten yessoensis</name>
    <dbReference type="NCBI Taxonomy" id="6573"/>
    <lineage>
        <taxon>Eukaryota</taxon>
        <taxon>Metazoa</taxon>
        <taxon>Spiralia</taxon>
        <taxon>Lophotrochozoa</taxon>
        <taxon>Mollusca</taxon>
        <taxon>Bivalvia</taxon>
        <taxon>Autobranchia</taxon>
        <taxon>Pteriomorphia</taxon>
        <taxon>Pectinida</taxon>
        <taxon>Pectinoidea</taxon>
        <taxon>Pectinidae</taxon>
        <taxon>Mizuhopecten</taxon>
    </lineage>
</organism>
<gene>
    <name evidence="3" type="ORF">KP79_PYT18251</name>
</gene>
<feature type="region of interest" description="Disordered" evidence="1">
    <location>
        <begin position="455"/>
        <end position="518"/>
    </location>
</feature>
<feature type="compositionally biased region" description="Polar residues" evidence="1">
    <location>
        <begin position="478"/>
        <end position="491"/>
    </location>
</feature>